<sequence>MRKHAPSTLERQNGELTNAKGEDERD</sequence>
<keyword evidence="3" id="KW-1185">Reference proteome</keyword>
<gene>
    <name evidence="2" type="ORF">G2W53_030981</name>
</gene>
<dbReference type="EMBL" id="JAAIUW010000009">
    <property type="protein sequence ID" value="KAF7817012.1"/>
    <property type="molecule type" value="Genomic_DNA"/>
</dbReference>
<dbReference type="AlphaFoldDB" id="A0A834WC28"/>
<reference evidence="2" key="1">
    <citation type="submission" date="2020-09" db="EMBL/GenBank/DDBJ databases">
        <title>Genome-Enabled Discovery of Anthraquinone Biosynthesis in Senna tora.</title>
        <authorList>
            <person name="Kang S.-H."/>
            <person name="Pandey R.P."/>
            <person name="Lee C.-M."/>
            <person name="Sim J.-S."/>
            <person name="Jeong J.-T."/>
            <person name="Choi B.-S."/>
            <person name="Jung M."/>
            <person name="Ginzburg D."/>
            <person name="Zhao K."/>
            <person name="Won S.Y."/>
            <person name="Oh T.-J."/>
            <person name="Yu Y."/>
            <person name="Kim N.-H."/>
            <person name="Lee O.R."/>
            <person name="Lee T.-H."/>
            <person name="Bashyal P."/>
            <person name="Kim T.-S."/>
            <person name="Lee W.-H."/>
            <person name="Kawkins C."/>
            <person name="Kim C.-K."/>
            <person name="Kim J.S."/>
            <person name="Ahn B.O."/>
            <person name="Rhee S.Y."/>
            <person name="Sohng J.K."/>
        </authorList>
    </citation>
    <scope>NUCLEOTIDE SEQUENCE</scope>
    <source>
        <tissue evidence="2">Leaf</tissue>
    </source>
</reference>
<dbReference type="Proteomes" id="UP000634136">
    <property type="component" value="Unassembled WGS sequence"/>
</dbReference>
<comment type="caution">
    <text evidence="2">The sequence shown here is derived from an EMBL/GenBank/DDBJ whole genome shotgun (WGS) entry which is preliminary data.</text>
</comment>
<evidence type="ECO:0000313" key="3">
    <source>
        <dbReference type="Proteomes" id="UP000634136"/>
    </source>
</evidence>
<proteinExistence type="predicted"/>
<feature type="region of interest" description="Disordered" evidence="1">
    <location>
        <begin position="1"/>
        <end position="26"/>
    </location>
</feature>
<protein>
    <submittedName>
        <fullName evidence="2">Uncharacterized protein</fullName>
    </submittedName>
</protein>
<name>A0A834WC28_9FABA</name>
<accession>A0A834WC28</accession>
<organism evidence="2 3">
    <name type="scientific">Senna tora</name>
    <dbReference type="NCBI Taxonomy" id="362788"/>
    <lineage>
        <taxon>Eukaryota</taxon>
        <taxon>Viridiplantae</taxon>
        <taxon>Streptophyta</taxon>
        <taxon>Embryophyta</taxon>
        <taxon>Tracheophyta</taxon>
        <taxon>Spermatophyta</taxon>
        <taxon>Magnoliopsida</taxon>
        <taxon>eudicotyledons</taxon>
        <taxon>Gunneridae</taxon>
        <taxon>Pentapetalae</taxon>
        <taxon>rosids</taxon>
        <taxon>fabids</taxon>
        <taxon>Fabales</taxon>
        <taxon>Fabaceae</taxon>
        <taxon>Caesalpinioideae</taxon>
        <taxon>Cassia clade</taxon>
        <taxon>Senna</taxon>
    </lineage>
</organism>
<evidence type="ECO:0000256" key="1">
    <source>
        <dbReference type="SAM" id="MobiDB-lite"/>
    </source>
</evidence>
<evidence type="ECO:0000313" key="2">
    <source>
        <dbReference type="EMBL" id="KAF7817012.1"/>
    </source>
</evidence>